<comment type="caution">
    <text evidence="3">The sequence shown here is derived from an EMBL/GenBank/DDBJ whole genome shotgun (WGS) entry which is preliminary data.</text>
</comment>
<reference evidence="3 4" key="1">
    <citation type="submission" date="2015-07" db="EMBL/GenBank/DDBJ databases">
        <title>Whole genome sequence of Herpetosiphon geysericola DSM 7119.</title>
        <authorList>
            <person name="Hemp J."/>
            <person name="Ward L.M."/>
            <person name="Pace L.A."/>
            <person name="Fischer W.W."/>
        </authorList>
    </citation>
    <scope>NUCLEOTIDE SEQUENCE [LARGE SCALE GENOMIC DNA]</scope>
    <source>
        <strain evidence="3 4">DSM 7119</strain>
    </source>
</reference>
<proteinExistence type="predicted"/>
<dbReference type="Pfam" id="PF22747">
    <property type="entry name" value="Zn_ribbon_DUF2089"/>
    <property type="match status" value="1"/>
</dbReference>
<evidence type="ECO:0000313" key="4">
    <source>
        <dbReference type="Proteomes" id="UP000050277"/>
    </source>
</evidence>
<dbReference type="AlphaFoldDB" id="A0A0P6YIC9"/>
<dbReference type="InterPro" id="IPR018658">
    <property type="entry name" value="DUF2089"/>
</dbReference>
<evidence type="ECO:0000259" key="2">
    <source>
        <dbReference type="Pfam" id="PF22747"/>
    </source>
</evidence>
<feature type="domain" description="DUF2089" evidence="2">
    <location>
        <begin position="8"/>
        <end position="37"/>
    </location>
</feature>
<dbReference type="Proteomes" id="UP000050277">
    <property type="component" value="Unassembled WGS sequence"/>
</dbReference>
<dbReference type="STRING" id="70996.SE18_00035"/>
<evidence type="ECO:0000313" key="3">
    <source>
        <dbReference type="EMBL" id="KPL91984.1"/>
    </source>
</evidence>
<protein>
    <submittedName>
        <fullName evidence="3">Fis family transcriptional regulator</fullName>
    </submittedName>
</protein>
<sequence length="118" mass="12830">MNPILTQCPVCMGELTSTRLECAICNTAIEGQFTLGRLGRLTREQLSFVELLAQHRGNVNQVAGSLNVSYTTARMRMDEIAAALGAPPSISRPDSREVLRQLETGELSAEEALKLLQG</sequence>
<gene>
    <name evidence="3" type="ORF">SE18_00035</name>
</gene>
<evidence type="ECO:0000259" key="1">
    <source>
        <dbReference type="Pfam" id="PF09862"/>
    </source>
</evidence>
<dbReference type="InterPro" id="IPR053957">
    <property type="entry name" value="DUF2089_Zn_ribbon"/>
</dbReference>
<feature type="domain" description="DUF2089" evidence="1">
    <location>
        <begin position="41"/>
        <end position="86"/>
    </location>
</feature>
<keyword evidence="4" id="KW-1185">Reference proteome</keyword>
<dbReference type="Pfam" id="PF09862">
    <property type="entry name" value="DUF2089"/>
    <property type="match status" value="1"/>
</dbReference>
<organism evidence="3 4">
    <name type="scientific">Herpetosiphon geysericola</name>
    <dbReference type="NCBI Taxonomy" id="70996"/>
    <lineage>
        <taxon>Bacteria</taxon>
        <taxon>Bacillati</taxon>
        <taxon>Chloroflexota</taxon>
        <taxon>Chloroflexia</taxon>
        <taxon>Herpetosiphonales</taxon>
        <taxon>Herpetosiphonaceae</taxon>
        <taxon>Herpetosiphon</taxon>
    </lineage>
</organism>
<accession>A0A0P6YIC9</accession>
<dbReference type="OrthoDB" id="9797643at2"/>
<dbReference type="EMBL" id="LGKP01000002">
    <property type="protein sequence ID" value="KPL91984.1"/>
    <property type="molecule type" value="Genomic_DNA"/>
</dbReference>
<name>A0A0P6YIC9_9CHLR</name>